<dbReference type="STRING" id="67331.SAMN04490357_6879"/>
<proteinExistence type="predicted"/>
<dbReference type="Proteomes" id="UP000182375">
    <property type="component" value="Unassembled WGS sequence"/>
</dbReference>
<dbReference type="AlphaFoldDB" id="A0A1H5G0P6"/>
<organism evidence="3 4">
    <name type="scientific">Streptomyces misionensis</name>
    <dbReference type="NCBI Taxonomy" id="67331"/>
    <lineage>
        <taxon>Bacteria</taxon>
        <taxon>Bacillati</taxon>
        <taxon>Actinomycetota</taxon>
        <taxon>Actinomycetes</taxon>
        <taxon>Kitasatosporales</taxon>
        <taxon>Streptomycetaceae</taxon>
        <taxon>Streptomyces</taxon>
    </lineage>
</organism>
<reference evidence="3 4" key="1">
    <citation type="submission" date="2016-10" db="EMBL/GenBank/DDBJ databases">
        <authorList>
            <person name="de Groot N.N."/>
        </authorList>
    </citation>
    <scope>NUCLEOTIDE SEQUENCE [LARGE SCALE GENOMIC DNA]</scope>
    <source>
        <strain evidence="3 4">DSM 40306</strain>
    </source>
</reference>
<dbReference type="GeneID" id="95515897"/>
<protein>
    <submittedName>
        <fullName evidence="3">Uncharacterized protein</fullName>
    </submittedName>
</protein>
<accession>A0A1H5G0P6</accession>
<keyword evidence="2" id="KW-0732">Signal</keyword>
<dbReference type="RefSeq" id="WP_143060488.1">
    <property type="nucleotide sequence ID" value="NZ_FNTD01000004.1"/>
</dbReference>
<gene>
    <name evidence="3" type="ORF">SAMN04490357_6879</name>
</gene>
<sequence>MPSSHSFAVRTTFAAAAAMSALLLTAGVQHAGPAAGSSLSVRADGADQPEASVPDEWNSRG</sequence>
<feature type="chain" id="PRO_5010289195" evidence="2">
    <location>
        <begin position="32"/>
        <end position="61"/>
    </location>
</feature>
<evidence type="ECO:0000256" key="1">
    <source>
        <dbReference type="SAM" id="MobiDB-lite"/>
    </source>
</evidence>
<dbReference type="EMBL" id="FNTD01000004">
    <property type="protein sequence ID" value="SEE09121.1"/>
    <property type="molecule type" value="Genomic_DNA"/>
</dbReference>
<name>A0A1H5G0P6_9ACTN</name>
<evidence type="ECO:0000256" key="2">
    <source>
        <dbReference type="SAM" id="SignalP"/>
    </source>
</evidence>
<feature type="signal peptide" evidence="2">
    <location>
        <begin position="1"/>
        <end position="31"/>
    </location>
</feature>
<evidence type="ECO:0000313" key="4">
    <source>
        <dbReference type="Proteomes" id="UP000182375"/>
    </source>
</evidence>
<feature type="region of interest" description="Disordered" evidence="1">
    <location>
        <begin position="32"/>
        <end position="61"/>
    </location>
</feature>
<evidence type="ECO:0000313" key="3">
    <source>
        <dbReference type="EMBL" id="SEE09121.1"/>
    </source>
</evidence>